<dbReference type="GO" id="GO:0070042">
    <property type="term" value="F:rRNA (uridine-N3-)-methyltransferase activity"/>
    <property type="evidence" value="ECO:0007669"/>
    <property type="project" value="InterPro"/>
</dbReference>
<sequence length="328" mass="36787">MTIGDLTNLGLVNSDSSKSFSVLIVGDGNFSYTCALARQLHALRHERKLPSIRTIATSLDTADELTKMYPGSVEKLAEIRQHNIQVLHNFNATRIESYLDKLGNTNFDRIVFNFPHYAEGGNKRNKIHKHRQLLTQFFKSSVNALAPHGQVWVTLCAGQGGTQAETIVRAFGDTWQVAQCAASANYLLYNVHEAPVDALYQLGYNSVGHRLQEKAFRNQAGLTHVFCRDSIGEVACFPLTWSRDISFWVNAGFNESKFLPVLEKAFGPQVSIEIEKIDEYVSDQGRLAYGYRLSLSSSTMALSKEYVNAKCDEVVEFLDKHIWNDVQA</sequence>
<name>A0A1W0A2L8_9STRA</name>
<evidence type="ECO:0000313" key="3">
    <source>
        <dbReference type="Proteomes" id="UP000243217"/>
    </source>
</evidence>
<dbReference type="EMBL" id="JNBS01000605">
    <property type="protein sequence ID" value="OQS04505.1"/>
    <property type="molecule type" value="Genomic_DNA"/>
</dbReference>
<dbReference type="AlphaFoldDB" id="A0A1W0A2L8"/>
<dbReference type="SUPFAM" id="SSF54991">
    <property type="entry name" value="Anticodon-binding domain of PheRS"/>
    <property type="match status" value="1"/>
</dbReference>
<gene>
    <name evidence="2" type="ORF">THRCLA_03274</name>
</gene>
<reference evidence="2 3" key="1">
    <citation type="journal article" date="2014" name="Genome Biol. Evol.">
        <title>The secreted proteins of Achlya hypogyna and Thraustotheca clavata identify the ancestral oomycete secretome and reveal gene acquisitions by horizontal gene transfer.</title>
        <authorList>
            <person name="Misner I."/>
            <person name="Blouin N."/>
            <person name="Leonard G."/>
            <person name="Richards T.A."/>
            <person name="Lane C.E."/>
        </authorList>
    </citation>
    <scope>NUCLEOTIDE SEQUENCE [LARGE SCALE GENOMIC DNA]</scope>
    <source>
        <strain evidence="2 3">ATCC 34112</strain>
    </source>
</reference>
<dbReference type="SMART" id="SM00896">
    <property type="entry name" value="FDX-ACB"/>
    <property type="match status" value="1"/>
</dbReference>
<keyword evidence="3" id="KW-1185">Reference proteome</keyword>
<dbReference type="InterPro" id="IPR029063">
    <property type="entry name" value="SAM-dependent_MTases_sf"/>
</dbReference>
<dbReference type="SUPFAM" id="SSF53335">
    <property type="entry name" value="S-adenosyl-L-methionine-dependent methyltransferases"/>
    <property type="match status" value="1"/>
</dbReference>
<dbReference type="GO" id="GO:0070475">
    <property type="term" value="P:rRNA base methylation"/>
    <property type="evidence" value="ECO:0007669"/>
    <property type="project" value="InterPro"/>
</dbReference>
<dbReference type="GO" id="GO:0005737">
    <property type="term" value="C:cytoplasm"/>
    <property type="evidence" value="ECO:0007669"/>
    <property type="project" value="TreeGrafter"/>
</dbReference>
<dbReference type="STRING" id="74557.A0A1W0A2L8"/>
<evidence type="ECO:0000313" key="2">
    <source>
        <dbReference type="EMBL" id="OQS04505.1"/>
    </source>
</evidence>
<dbReference type="InterPro" id="IPR036690">
    <property type="entry name" value="Fdx_antiC-bd_sf"/>
</dbReference>
<dbReference type="Gene3D" id="3.30.70.380">
    <property type="entry name" value="Ferrodoxin-fold anticodon-binding domain"/>
    <property type="match status" value="1"/>
</dbReference>
<proteinExistence type="predicted"/>
<dbReference type="Proteomes" id="UP000243217">
    <property type="component" value="Unassembled WGS sequence"/>
</dbReference>
<dbReference type="InterPro" id="IPR005121">
    <property type="entry name" value="Fdx_antiC-bd"/>
</dbReference>
<dbReference type="Pfam" id="PF10354">
    <property type="entry name" value="BMT5-like"/>
    <property type="match status" value="1"/>
</dbReference>
<protein>
    <recommendedName>
        <fullName evidence="1">FDX-ACB domain-containing protein</fullName>
    </recommendedName>
</protein>
<dbReference type="InterPro" id="IPR019446">
    <property type="entry name" value="BMT5-like"/>
</dbReference>
<accession>A0A1W0A2L8</accession>
<dbReference type="OrthoDB" id="273345at2759"/>
<dbReference type="Gene3D" id="3.40.50.150">
    <property type="entry name" value="Vaccinia Virus protein VP39"/>
    <property type="match status" value="1"/>
</dbReference>
<comment type="caution">
    <text evidence="2">The sequence shown here is derived from an EMBL/GenBank/DDBJ whole genome shotgun (WGS) entry which is preliminary data.</text>
</comment>
<organism evidence="2 3">
    <name type="scientific">Thraustotheca clavata</name>
    <dbReference type="NCBI Taxonomy" id="74557"/>
    <lineage>
        <taxon>Eukaryota</taxon>
        <taxon>Sar</taxon>
        <taxon>Stramenopiles</taxon>
        <taxon>Oomycota</taxon>
        <taxon>Saprolegniomycetes</taxon>
        <taxon>Saprolegniales</taxon>
        <taxon>Achlyaceae</taxon>
        <taxon>Thraustotheca</taxon>
    </lineage>
</organism>
<evidence type="ECO:0000259" key="1">
    <source>
        <dbReference type="SMART" id="SM00896"/>
    </source>
</evidence>
<dbReference type="PANTHER" id="PTHR11538">
    <property type="entry name" value="PHENYLALANYL-TRNA SYNTHETASE"/>
    <property type="match status" value="1"/>
</dbReference>
<feature type="domain" description="FDX-ACB" evidence="1">
    <location>
        <begin position="235"/>
        <end position="322"/>
    </location>
</feature>
<dbReference type="PANTHER" id="PTHR11538:SF26">
    <property type="entry name" value="FERREDOXIN-FOLD ANTICODON-BINDING DOMAIN-CONTAINING PROTEIN 1"/>
    <property type="match status" value="1"/>
</dbReference>